<dbReference type="Proteomes" id="UP001391051">
    <property type="component" value="Unassembled WGS sequence"/>
</dbReference>
<keyword evidence="3" id="KW-1185">Reference proteome</keyword>
<dbReference type="GeneID" id="92071429"/>
<accession>A0ABR1QYX5</accession>
<reference evidence="2 3" key="1">
    <citation type="submission" date="2023-01" db="EMBL/GenBank/DDBJ databases">
        <title>Analysis of 21 Apiospora genomes using comparative genomics revels a genus with tremendous synthesis potential of carbohydrate active enzymes and secondary metabolites.</title>
        <authorList>
            <person name="Sorensen T."/>
        </authorList>
    </citation>
    <scope>NUCLEOTIDE SEQUENCE [LARGE SCALE GENOMIC DNA]</scope>
    <source>
        <strain evidence="2 3">CBS 24483</strain>
    </source>
</reference>
<dbReference type="EMBL" id="JAQQWE010000001">
    <property type="protein sequence ID" value="KAK7967868.1"/>
    <property type="molecule type" value="Genomic_DNA"/>
</dbReference>
<evidence type="ECO:0000256" key="1">
    <source>
        <dbReference type="SAM" id="MobiDB-lite"/>
    </source>
</evidence>
<name>A0ABR1QYX5_9PEZI</name>
<evidence type="ECO:0000313" key="2">
    <source>
        <dbReference type="EMBL" id="KAK7967868.1"/>
    </source>
</evidence>
<organism evidence="2 3">
    <name type="scientific">Apiospora aurea</name>
    <dbReference type="NCBI Taxonomy" id="335848"/>
    <lineage>
        <taxon>Eukaryota</taxon>
        <taxon>Fungi</taxon>
        <taxon>Dikarya</taxon>
        <taxon>Ascomycota</taxon>
        <taxon>Pezizomycotina</taxon>
        <taxon>Sordariomycetes</taxon>
        <taxon>Xylariomycetidae</taxon>
        <taxon>Amphisphaeriales</taxon>
        <taxon>Apiosporaceae</taxon>
        <taxon>Apiospora</taxon>
    </lineage>
</organism>
<dbReference type="RefSeq" id="XP_066707260.1">
    <property type="nucleotide sequence ID" value="XM_066838367.1"/>
</dbReference>
<gene>
    <name evidence="2" type="ORF">PG986_002145</name>
</gene>
<comment type="caution">
    <text evidence="2">The sequence shown here is derived from an EMBL/GenBank/DDBJ whole genome shotgun (WGS) entry which is preliminary data.</text>
</comment>
<proteinExistence type="predicted"/>
<sequence>MGKKFPGQAYDEPFLKPSETNPEKQFEIGIARKKRHASVIIQDIKPDGPNSSRTYFEDAFKPNKNYSFDVPNYQILHIRFTEPGAGRTEQLVALGLDTPDKRRDVDQYDRLYRIRTTDRMLKYIALISCPAHHAVMTSDCATFAHNFLTELLDRLLKEGHMDKEKYRQIIKSLVKHVRAANGPLGQTETVSRQQEDLAKSGGSAIQRYSLY</sequence>
<evidence type="ECO:0000313" key="3">
    <source>
        <dbReference type="Proteomes" id="UP001391051"/>
    </source>
</evidence>
<protein>
    <submittedName>
        <fullName evidence="2">Uncharacterized protein</fullName>
    </submittedName>
</protein>
<feature type="region of interest" description="Disordered" evidence="1">
    <location>
        <begin position="1"/>
        <end position="23"/>
    </location>
</feature>